<comment type="caution">
    <text evidence="4">The sequence shown here is derived from an EMBL/GenBank/DDBJ whole genome shotgun (WGS) entry which is preliminary data.</text>
</comment>
<sequence>MADEIVVVDSGSSDRTLEICRSFGATCHHHDWQGFGQQKRFAEDRATHDWILNIDADEWLTPDLQREIKAWAAAQPEDGIVGYRIDIKTVYPGQDRPRPLADQHRYVRLYDRRFCRFPASAAFDEIHLPSRQVRALKHPMYHRSIRSLSHYIEKNIAYFNIQCSEKIKGRYLFFIRVLVEPFGAFFKYYILRRHFTGGCYGFLIASTAAVLRTYRLMLLTFPHRPR</sequence>
<gene>
    <name evidence="4" type="ORF">QO012_001233</name>
</gene>
<dbReference type="Gene3D" id="3.90.550.10">
    <property type="entry name" value="Spore Coat Polysaccharide Biosynthesis Protein SpsA, Chain A"/>
    <property type="match status" value="1"/>
</dbReference>
<evidence type="ECO:0000313" key="4">
    <source>
        <dbReference type="EMBL" id="MDQ0446742.1"/>
    </source>
</evidence>
<feature type="transmembrane region" description="Helical" evidence="2">
    <location>
        <begin position="195"/>
        <end position="214"/>
    </location>
</feature>
<accession>A0ABU0HXY1</accession>
<dbReference type="Proteomes" id="UP001231124">
    <property type="component" value="Unassembled WGS sequence"/>
</dbReference>
<name>A0ABU0HXY1_9HYPH</name>
<dbReference type="InterPro" id="IPR029044">
    <property type="entry name" value="Nucleotide-diphossugar_trans"/>
</dbReference>
<keyword evidence="2" id="KW-0812">Transmembrane</keyword>
<dbReference type="InterPro" id="IPR001173">
    <property type="entry name" value="Glyco_trans_2-like"/>
</dbReference>
<keyword evidence="5" id="KW-1185">Reference proteome</keyword>
<comment type="similarity">
    <text evidence="1">Belongs to the glycosyltransferase 2 family. WaaE/KdtX subfamily.</text>
</comment>
<dbReference type="PANTHER" id="PTHR43630">
    <property type="entry name" value="POLY-BETA-1,6-N-ACETYL-D-GLUCOSAMINE SYNTHASE"/>
    <property type="match status" value="1"/>
</dbReference>
<protein>
    <submittedName>
        <fullName evidence="4">Glycosyltransferase involved in cell wall biosynthesis</fullName>
    </submittedName>
</protein>
<evidence type="ECO:0000256" key="1">
    <source>
        <dbReference type="ARBA" id="ARBA00038494"/>
    </source>
</evidence>
<organism evidence="4 5">
    <name type="scientific">Methylobacterium aerolatum</name>
    <dbReference type="NCBI Taxonomy" id="418708"/>
    <lineage>
        <taxon>Bacteria</taxon>
        <taxon>Pseudomonadati</taxon>
        <taxon>Pseudomonadota</taxon>
        <taxon>Alphaproteobacteria</taxon>
        <taxon>Hyphomicrobiales</taxon>
        <taxon>Methylobacteriaceae</taxon>
        <taxon>Methylobacterium</taxon>
    </lineage>
</organism>
<feature type="domain" description="Glycosyltransferase 2-like" evidence="3">
    <location>
        <begin position="3"/>
        <end position="96"/>
    </location>
</feature>
<proteinExistence type="inferred from homology"/>
<dbReference type="Pfam" id="PF00535">
    <property type="entry name" value="Glycos_transf_2"/>
    <property type="match status" value="1"/>
</dbReference>
<evidence type="ECO:0000259" key="3">
    <source>
        <dbReference type="Pfam" id="PF00535"/>
    </source>
</evidence>
<evidence type="ECO:0000256" key="2">
    <source>
        <dbReference type="SAM" id="Phobius"/>
    </source>
</evidence>
<dbReference type="PANTHER" id="PTHR43630:SF2">
    <property type="entry name" value="GLYCOSYLTRANSFERASE"/>
    <property type="match status" value="1"/>
</dbReference>
<dbReference type="EMBL" id="JAUSVP010000003">
    <property type="protein sequence ID" value="MDQ0446742.1"/>
    <property type="molecule type" value="Genomic_DNA"/>
</dbReference>
<dbReference type="CDD" id="cd02511">
    <property type="entry name" value="Beta4Glucosyltransferase"/>
    <property type="match status" value="1"/>
</dbReference>
<keyword evidence="2" id="KW-1133">Transmembrane helix</keyword>
<reference evidence="4 5" key="1">
    <citation type="submission" date="2023-07" db="EMBL/GenBank/DDBJ databases">
        <title>Genomic Encyclopedia of Type Strains, Phase IV (KMG-IV): sequencing the most valuable type-strain genomes for metagenomic binning, comparative biology and taxonomic classification.</title>
        <authorList>
            <person name="Goeker M."/>
        </authorList>
    </citation>
    <scope>NUCLEOTIDE SEQUENCE [LARGE SCALE GENOMIC DNA]</scope>
    <source>
        <strain evidence="4 5">DSM 19013</strain>
    </source>
</reference>
<evidence type="ECO:0000313" key="5">
    <source>
        <dbReference type="Proteomes" id="UP001231124"/>
    </source>
</evidence>
<keyword evidence="2" id="KW-0472">Membrane</keyword>
<dbReference type="SUPFAM" id="SSF53448">
    <property type="entry name" value="Nucleotide-diphospho-sugar transferases"/>
    <property type="match status" value="1"/>
</dbReference>